<accession>A0AAW9SN17</accession>
<evidence type="ECO:0000313" key="3">
    <source>
        <dbReference type="Proteomes" id="UP001428774"/>
    </source>
</evidence>
<name>A0AAW9SN17_9RHOB</name>
<keyword evidence="1" id="KW-1133">Transmembrane helix</keyword>
<organism evidence="2 3">
    <name type="scientific">Ponticoccus litoralis</name>
    <dbReference type="NCBI Taxonomy" id="422297"/>
    <lineage>
        <taxon>Bacteria</taxon>
        <taxon>Pseudomonadati</taxon>
        <taxon>Pseudomonadota</taxon>
        <taxon>Alphaproteobacteria</taxon>
        <taxon>Rhodobacterales</taxon>
        <taxon>Roseobacteraceae</taxon>
        <taxon>Ponticoccus</taxon>
    </lineage>
</organism>
<proteinExistence type="predicted"/>
<gene>
    <name evidence="2" type="ORF">ABFB10_01195</name>
</gene>
<keyword evidence="1" id="KW-0472">Membrane</keyword>
<dbReference type="AlphaFoldDB" id="A0AAW9SN17"/>
<evidence type="ECO:0000256" key="1">
    <source>
        <dbReference type="SAM" id="Phobius"/>
    </source>
</evidence>
<dbReference type="Proteomes" id="UP001428774">
    <property type="component" value="Unassembled WGS sequence"/>
</dbReference>
<sequence>MIDWLQDHSGGLNVVLNGAMLLVWLAYLHLFLTSFRRANRAVVHIARAVDTDGEARCLVTNMGSDMVYILGIKVDVRAGEERFATLVTDRVHEDDPLGGEMRDRTNQGPLCGGEVLDIGAFRRICERAMEDAAGPVPDSVEITVIVAAQQAKRLMGGYKRFEVRDEGGTIGYRSEDVLTRQITSARRRRHLEQELTA</sequence>
<comment type="caution">
    <text evidence="2">The sequence shown here is derived from an EMBL/GenBank/DDBJ whole genome shotgun (WGS) entry which is preliminary data.</text>
</comment>
<keyword evidence="1" id="KW-0812">Transmembrane</keyword>
<dbReference type="EMBL" id="JBDNCH010000002">
    <property type="protein sequence ID" value="MEN9059853.1"/>
    <property type="molecule type" value="Genomic_DNA"/>
</dbReference>
<protein>
    <submittedName>
        <fullName evidence="2">Uncharacterized protein</fullName>
    </submittedName>
</protein>
<dbReference type="RefSeq" id="WP_347164995.1">
    <property type="nucleotide sequence ID" value="NZ_JBDNCH010000002.1"/>
</dbReference>
<feature type="transmembrane region" description="Helical" evidence="1">
    <location>
        <begin position="12"/>
        <end position="32"/>
    </location>
</feature>
<keyword evidence="3" id="KW-1185">Reference proteome</keyword>
<reference evidence="2 3" key="1">
    <citation type="submission" date="2024-05" db="EMBL/GenBank/DDBJ databases">
        <title>Genome sequence of Ponticoccus litoralis KCCM 90028.</title>
        <authorList>
            <person name="Kim J.M."/>
            <person name="Lee J.K."/>
            <person name="Choi B.J."/>
            <person name="Bayburt H."/>
            <person name="Baek J.H."/>
            <person name="Jeon C.O."/>
        </authorList>
    </citation>
    <scope>NUCLEOTIDE SEQUENCE [LARGE SCALE GENOMIC DNA]</scope>
    <source>
        <strain evidence="2 3">KCCM 90028</strain>
    </source>
</reference>
<evidence type="ECO:0000313" key="2">
    <source>
        <dbReference type="EMBL" id="MEN9059853.1"/>
    </source>
</evidence>